<proteinExistence type="predicted"/>
<evidence type="ECO:0000313" key="2">
    <source>
        <dbReference type="Proteomes" id="UP000175971"/>
    </source>
</evidence>
<dbReference type="AlphaFoldDB" id="A0A1E7M1X6"/>
<dbReference type="Proteomes" id="UP000175971">
    <property type="component" value="Unassembled WGS sequence"/>
</dbReference>
<keyword evidence="2" id="KW-1185">Reference proteome</keyword>
<dbReference type="EMBL" id="LJGZ01000004">
    <property type="protein sequence ID" value="OEV22358.1"/>
    <property type="molecule type" value="Genomic_DNA"/>
</dbReference>
<protein>
    <submittedName>
        <fullName evidence="1">Uncharacterized protein</fullName>
    </submittedName>
</protein>
<gene>
    <name evidence="1" type="ORF">AN221_01485</name>
</gene>
<comment type="caution">
    <text evidence="1">The sequence shown here is derived from an EMBL/GenBank/DDBJ whole genome shotgun (WGS) entry which is preliminary data.</text>
</comment>
<evidence type="ECO:0000313" key="1">
    <source>
        <dbReference type="EMBL" id="OEV22358.1"/>
    </source>
</evidence>
<organism evidence="1 2">
    <name type="scientific">Streptomyces nanshensis</name>
    <dbReference type="NCBI Taxonomy" id="518642"/>
    <lineage>
        <taxon>Bacteria</taxon>
        <taxon>Bacillati</taxon>
        <taxon>Actinomycetota</taxon>
        <taxon>Actinomycetes</taxon>
        <taxon>Kitasatosporales</taxon>
        <taxon>Streptomycetaceae</taxon>
        <taxon>Streptomyces</taxon>
    </lineage>
</organism>
<accession>A0A1E7M1X6</accession>
<reference evidence="1 2" key="1">
    <citation type="journal article" date="2016" name="Front. Microbiol.">
        <title>Comparative Genomics Analysis of Streptomyces Species Reveals Their Adaptation to the Marine Environment and Their Diversity at the Genomic Level.</title>
        <authorList>
            <person name="Tian X."/>
            <person name="Zhang Z."/>
            <person name="Yang T."/>
            <person name="Chen M."/>
            <person name="Li J."/>
            <person name="Chen F."/>
            <person name="Yang J."/>
            <person name="Li W."/>
            <person name="Zhang B."/>
            <person name="Zhang Z."/>
            <person name="Wu J."/>
            <person name="Zhang C."/>
            <person name="Long L."/>
            <person name="Xiao J."/>
        </authorList>
    </citation>
    <scope>NUCLEOTIDE SEQUENCE [LARGE SCALE GENOMIC DNA]</scope>
    <source>
        <strain evidence="1 2">SCSIO M10372</strain>
    </source>
</reference>
<name>A0A1E7M1X6_9ACTN</name>
<sequence>MADRSNWLRVLAQASGQQGRPHLGECPDCRLPRLQVRFIVNPDTRVGYALLWCAACLRGVLVSRVRAPEGMPVRLLDDPLSTEGVPDFLRHE</sequence>